<keyword evidence="2" id="KW-1185">Reference proteome</keyword>
<sequence length="163" mass="18731">MSATALKLVPMIDFVIEYYSHEGYADLHTLNLMNNYANFLRLPLALNMFVPVDRSGNILKEPKSFDSWKSLAHNQIIDDEDQTELNEYKAYQKAKDKCLFGDFKVAYNGFSVVRIVASYDHNVELSFSKTENIFQGFNTVESLIRFDEIFLTKAALKKIGLKI</sequence>
<reference evidence="1 2" key="1">
    <citation type="submission" date="2014-07" db="EMBL/GenBank/DDBJ databases">
        <title>Genome of Chryseobacterium formosense LMG 24722.</title>
        <authorList>
            <person name="Pipes S.E."/>
            <person name="Stropko S.J."/>
            <person name="Newman J.D."/>
        </authorList>
    </citation>
    <scope>NUCLEOTIDE SEQUENCE [LARGE SCALE GENOMIC DNA]</scope>
    <source>
        <strain evidence="1 2">LMG 24722</strain>
    </source>
</reference>
<evidence type="ECO:0000313" key="1">
    <source>
        <dbReference type="EMBL" id="KFE97770.1"/>
    </source>
</evidence>
<protein>
    <submittedName>
        <fullName evidence="1">Uncharacterized protein</fullName>
    </submittedName>
</protein>
<dbReference type="Proteomes" id="UP000028713">
    <property type="component" value="Unassembled WGS sequence"/>
</dbReference>
<dbReference type="AlphaFoldDB" id="A0A085Z007"/>
<dbReference type="eggNOG" id="ENOG5030NB8">
    <property type="taxonomic scope" value="Bacteria"/>
</dbReference>
<accession>A0A085Z007</accession>
<organism evidence="1 2">
    <name type="scientific">Chryseobacterium formosense</name>
    <dbReference type="NCBI Taxonomy" id="236814"/>
    <lineage>
        <taxon>Bacteria</taxon>
        <taxon>Pseudomonadati</taxon>
        <taxon>Bacteroidota</taxon>
        <taxon>Flavobacteriia</taxon>
        <taxon>Flavobacteriales</taxon>
        <taxon>Weeksellaceae</taxon>
        <taxon>Chryseobacterium group</taxon>
        <taxon>Chryseobacterium</taxon>
    </lineage>
</organism>
<proteinExistence type="predicted"/>
<name>A0A085Z007_9FLAO</name>
<comment type="caution">
    <text evidence="1">The sequence shown here is derived from an EMBL/GenBank/DDBJ whole genome shotgun (WGS) entry which is preliminary data.</text>
</comment>
<gene>
    <name evidence="1" type="ORF">IX39_18565</name>
</gene>
<dbReference type="EMBL" id="JPRP01000004">
    <property type="protein sequence ID" value="KFE97770.1"/>
    <property type="molecule type" value="Genomic_DNA"/>
</dbReference>
<evidence type="ECO:0000313" key="2">
    <source>
        <dbReference type="Proteomes" id="UP000028713"/>
    </source>
</evidence>
<dbReference type="RefSeq" id="WP_034679123.1">
    <property type="nucleotide sequence ID" value="NZ_FPAP01000005.1"/>
</dbReference>
<dbReference type="OrthoDB" id="1273476at2"/>